<dbReference type="Proteomes" id="UP001156831">
    <property type="component" value="Unassembled WGS sequence"/>
</dbReference>
<sequence>MPSPRAIYLEAIAACMRQIKQADGYNTNAGDSVTLEPTPKLAESDEPFIAVVWSRQARGTEPAVVKTSRATTVDIIARVPAALADARERLDLILQDIESALSRQQWRFPVGYQAPQYQSAEPLLAPAGAGWVGVQVTVGGHIPIHTSSL</sequence>
<evidence type="ECO:0000313" key="1">
    <source>
        <dbReference type="EMBL" id="MDH5832170.1"/>
    </source>
</evidence>
<accession>A0ABT6JNT3</accession>
<name>A0ABT6JNT3_9GAMM</name>
<proteinExistence type="predicted"/>
<organism evidence="1 2">
    <name type="scientific">Luteimonas rhizosphaericola</name>
    <dbReference type="NCBI Taxonomy" id="3042024"/>
    <lineage>
        <taxon>Bacteria</taxon>
        <taxon>Pseudomonadati</taxon>
        <taxon>Pseudomonadota</taxon>
        <taxon>Gammaproteobacteria</taxon>
        <taxon>Lysobacterales</taxon>
        <taxon>Lysobacteraceae</taxon>
        <taxon>Luteimonas</taxon>
    </lineage>
</organism>
<reference evidence="1 2" key="1">
    <citation type="submission" date="2023-04" db="EMBL/GenBank/DDBJ databases">
        <title>Luteimonas sp. M1R5S18.</title>
        <authorList>
            <person name="Sun J.-Q."/>
        </authorList>
    </citation>
    <scope>NUCLEOTIDE SEQUENCE [LARGE SCALE GENOMIC DNA]</scope>
    <source>
        <strain evidence="1 2">M1R5S18</strain>
    </source>
</reference>
<evidence type="ECO:0008006" key="3">
    <source>
        <dbReference type="Google" id="ProtNLM"/>
    </source>
</evidence>
<keyword evidence="2" id="KW-1185">Reference proteome</keyword>
<dbReference type="RefSeq" id="WP_280603210.1">
    <property type="nucleotide sequence ID" value="NZ_JARXRN010000029.1"/>
</dbReference>
<dbReference type="EMBL" id="JARXRN010000029">
    <property type="protein sequence ID" value="MDH5832170.1"/>
    <property type="molecule type" value="Genomic_DNA"/>
</dbReference>
<gene>
    <name evidence="1" type="ORF">QFW80_16755</name>
</gene>
<comment type="caution">
    <text evidence="1">The sequence shown here is derived from an EMBL/GenBank/DDBJ whole genome shotgun (WGS) entry which is preliminary data.</text>
</comment>
<protein>
    <recommendedName>
        <fullName evidence="3">DUF3168 domain-containing protein</fullName>
    </recommendedName>
</protein>
<evidence type="ECO:0000313" key="2">
    <source>
        <dbReference type="Proteomes" id="UP001156831"/>
    </source>
</evidence>